<gene>
    <name evidence="5" type="ORF">BE0216_04585</name>
    <name evidence="4" type="ORF">BEUL_1122</name>
</gene>
<reference evidence="5 7" key="2">
    <citation type="submission" date="2020-10" db="EMBL/GenBank/DDBJ databases">
        <title>Genome sequencing of Bifidobacterium eulemuris_DSMZ_100216.</title>
        <authorList>
            <person name="Kim J."/>
        </authorList>
    </citation>
    <scope>NUCLEOTIDE SEQUENCE [LARGE SCALE GENOMIC DNA]</scope>
    <source>
        <strain evidence="5 7">DSM 100216</strain>
    </source>
</reference>
<evidence type="ECO:0000259" key="3">
    <source>
        <dbReference type="PROSITE" id="PS50977"/>
    </source>
</evidence>
<evidence type="ECO:0000256" key="1">
    <source>
        <dbReference type="ARBA" id="ARBA00023125"/>
    </source>
</evidence>
<dbReference type="Gene3D" id="1.10.357.10">
    <property type="entry name" value="Tetracycline Repressor, domain 2"/>
    <property type="match status" value="1"/>
</dbReference>
<evidence type="ECO:0000313" key="6">
    <source>
        <dbReference type="Proteomes" id="UP000216057"/>
    </source>
</evidence>
<protein>
    <submittedName>
        <fullName evidence="4">TetR family transcriptional regulator</fullName>
    </submittedName>
    <submittedName>
        <fullName evidence="5">TetR/AcrR family transcriptional regulator C-terminal domain-containing protein</fullName>
    </submittedName>
</protein>
<dbReference type="InterPro" id="IPR039532">
    <property type="entry name" value="TetR_C_Firmicutes"/>
</dbReference>
<evidence type="ECO:0000313" key="7">
    <source>
        <dbReference type="Proteomes" id="UP000593943"/>
    </source>
</evidence>
<dbReference type="PANTHER" id="PTHR43479:SF7">
    <property type="entry name" value="TETR-FAMILY TRANSCRIPTIONAL REGULATOR"/>
    <property type="match status" value="1"/>
</dbReference>
<sequence>MTVAKSETRDRRARRTRKAIDEAFLSLMRQKGFERITVGEVAERADINRATFYLHYVDKYDWMNAYVDGLFEELAEEMGRPDVPIDELRQSQTLERLFAHLDRRFDTYALLLSNGGGDLLQRRLKPMIMTLMREMPATDQLQASPLETEFMAQLIASSAAGLIVWWVQNNRPISAHQVAGALMKVHRFVTTMKPDGDGDASIMGIEHIEHTDEPTSQAGGATQ</sequence>
<dbReference type="SUPFAM" id="SSF46689">
    <property type="entry name" value="Homeodomain-like"/>
    <property type="match status" value="1"/>
</dbReference>
<accession>A0A261G9K2</accession>
<name>A0A261G9K2_9BIFI</name>
<proteinExistence type="predicted"/>
<feature type="domain" description="HTH tetR-type" evidence="3">
    <location>
        <begin position="14"/>
        <end position="74"/>
    </location>
</feature>
<reference evidence="4 6" key="1">
    <citation type="journal article" date="2017" name="BMC Genomics">
        <title>Comparative genomic and phylogenomic analyses of the Bifidobacteriaceae family.</title>
        <authorList>
            <person name="Lugli G.A."/>
            <person name="Milani C."/>
            <person name="Turroni F."/>
            <person name="Duranti S."/>
            <person name="Mancabelli L."/>
            <person name="Mangifesta M."/>
            <person name="Ferrario C."/>
            <person name="Modesto M."/>
            <person name="Mattarelli P."/>
            <person name="Jiri K."/>
            <person name="van Sinderen D."/>
            <person name="Ventura M."/>
        </authorList>
    </citation>
    <scope>NUCLEOTIDE SEQUENCE [LARGE SCALE GENOMIC DNA]</scope>
    <source>
        <strain evidence="4 6">DSM 100216</strain>
    </source>
</reference>
<keyword evidence="1 2" id="KW-0238">DNA-binding</keyword>
<dbReference type="Proteomes" id="UP000216057">
    <property type="component" value="Unassembled WGS sequence"/>
</dbReference>
<dbReference type="KEGG" id="beu:BE0216_04585"/>
<dbReference type="EMBL" id="MWWZ01000006">
    <property type="protein sequence ID" value="OZG68111.1"/>
    <property type="molecule type" value="Genomic_DNA"/>
</dbReference>
<evidence type="ECO:0000313" key="5">
    <source>
        <dbReference type="EMBL" id="QOL31822.1"/>
    </source>
</evidence>
<keyword evidence="7" id="KW-1185">Reference proteome</keyword>
<dbReference type="AlphaFoldDB" id="A0A261G9K2"/>
<organism evidence="4 6">
    <name type="scientific">Bifidobacterium eulemuris</name>
    <dbReference type="NCBI Taxonomy" id="1765219"/>
    <lineage>
        <taxon>Bacteria</taxon>
        <taxon>Bacillati</taxon>
        <taxon>Actinomycetota</taxon>
        <taxon>Actinomycetes</taxon>
        <taxon>Bifidobacteriales</taxon>
        <taxon>Bifidobacteriaceae</taxon>
        <taxon>Bifidobacterium</taxon>
    </lineage>
</organism>
<dbReference type="GO" id="GO:0003677">
    <property type="term" value="F:DNA binding"/>
    <property type="evidence" value="ECO:0007669"/>
    <property type="project" value="UniProtKB-UniRule"/>
</dbReference>
<dbReference type="Pfam" id="PF14278">
    <property type="entry name" value="TetR_C_8"/>
    <property type="match status" value="1"/>
</dbReference>
<dbReference type="Pfam" id="PF00440">
    <property type="entry name" value="TetR_N"/>
    <property type="match status" value="1"/>
</dbReference>
<feature type="DNA-binding region" description="H-T-H motif" evidence="2">
    <location>
        <begin position="37"/>
        <end position="56"/>
    </location>
</feature>
<dbReference type="PROSITE" id="PS50977">
    <property type="entry name" value="HTH_TETR_2"/>
    <property type="match status" value="1"/>
</dbReference>
<dbReference type="PANTHER" id="PTHR43479">
    <property type="entry name" value="ACREF/ENVCD OPERON REPRESSOR-RELATED"/>
    <property type="match status" value="1"/>
</dbReference>
<dbReference type="InterPro" id="IPR009057">
    <property type="entry name" value="Homeodomain-like_sf"/>
</dbReference>
<evidence type="ECO:0000313" key="4">
    <source>
        <dbReference type="EMBL" id="OZG68111.1"/>
    </source>
</evidence>
<dbReference type="InterPro" id="IPR050624">
    <property type="entry name" value="HTH-type_Tx_Regulator"/>
</dbReference>
<dbReference type="EMBL" id="CP062938">
    <property type="protein sequence ID" value="QOL31822.1"/>
    <property type="molecule type" value="Genomic_DNA"/>
</dbReference>
<dbReference type="InterPro" id="IPR001647">
    <property type="entry name" value="HTH_TetR"/>
</dbReference>
<dbReference type="RefSeq" id="WP_094636725.1">
    <property type="nucleotide sequence ID" value="NZ_CP062938.1"/>
</dbReference>
<dbReference type="OrthoDB" id="3193022at2"/>
<evidence type="ECO:0000256" key="2">
    <source>
        <dbReference type="PROSITE-ProRule" id="PRU00335"/>
    </source>
</evidence>
<dbReference type="Proteomes" id="UP000593943">
    <property type="component" value="Chromosome"/>
</dbReference>